<dbReference type="Proteomes" id="UP000233551">
    <property type="component" value="Unassembled WGS sequence"/>
</dbReference>
<dbReference type="AlphaFoldDB" id="A0A2I0KC94"/>
<organism evidence="1 2">
    <name type="scientific">Punica granatum</name>
    <name type="common">Pomegranate</name>
    <dbReference type="NCBI Taxonomy" id="22663"/>
    <lineage>
        <taxon>Eukaryota</taxon>
        <taxon>Viridiplantae</taxon>
        <taxon>Streptophyta</taxon>
        <taxon>Embryophyta</taxon>
        <taxon>Tracheophyta</taxon>
        <taxon>Spermatophyta</taxon>
        <taxon>Magnoliopsida</taxon>
        <taxon>eudicotyledons</taxon>
        <taxon>Gunneridae</taxon>
        <taxon>Pentapetalae</taxon>
        <taxon>rosids</taxon>
        <taxon>malvids</taxon>
        <taxon>Myrtales</taxon>
        <taxon>Lythraceae</taxon>
        <taxon>Punica</taxon>
    </lineage>
</organism>
<reference evidence="1 2" key="1">
    <citation type="submission" date="2017-11" db="EMBL/GenBank/DDBJ databases">
        <title>De-novo sequencing of pomegranate (Punica granatum L.) genome.</title>
        <authorList>
            <person name="Akparov Z."/>
            <person name="Amiraslanov A."/>
            <person name="Hajiyeva S."/>
            <person name="Abbasov M."/>
            <person name="Kaur K."/>
            <person name="Hamwieh A."/>
            <person name="Solovyev V."/>
            <person name="Salamov A."/>
            <person name="Braich B."/>
            <person name="Kosarev P."/>
            <person name="Mahmoud A."/>
            <person name="Hajiyev E."/>
            <person name="Babayeva S."/>
            <person name="Izzatullayeva V."/>
            <person name="Mammadov A."/>
            <person name="Mammadov A."/>
            <person name="Sharifova S."/>
            <person name="Ojaghi J."/>
            <person name="Eynullazada K."/>
            <person name="Bayramov B."/>
            <person name="Abdulazimova A."/>
            <person name="Shahmuradov I."/>
        </authorList>
    </citation>
    <scope>NUCLEOTIDE SEQUENCE [LARGE SCALE GENOMIC DNA]</scope>
    <source>
        <strain evidence="2">cv. AG2017</strain>
        <tissue evidence="1">Leaf</tissue>
    </source>
</reference>
<dbReference type="EMBL" id="PGOL01000754">
    <property type="protein sequence ID" value="PKI65386.1"/>
    <property type="molecule type" value="Genomic_DNA"/>
</dbReference>
<accession>A0A2I0KC94</accession>
<evidence type="ECO:0000313" key="1">
    <source>
        <dbReference type="EMBL" id="PKI65386.1"/>
    </source>
</evidence>
<keyword evidence="2" id="KW-1185">Reference proteome</keyword>
<evidence type="ECO:0000313" key="2">
    <source>
        <dbReference type="Proteomes" id="UP000233551"/>
    </source>
</evidence>
<name>A0A2I0KC94_PUNGR</name>
<proteinExistence type="predicted"/>
<gene>
    <name evidence="1" type="ORF">CRG98_014202</name>
</gene>
<protein>
    <submittedName>
        <fullName evidence="1">Uncharacterized protein</fullName>
    </submittedName>
</protein>
<comment type="caution">
    <text evidence="1">The sequence shown here is derived from an EMBL/GenBank/DDBJ whole genome shotgun (WGS) entry which is preliminary data.</text>
</comment>
<sequence>MNMKHALVTTFFCRKLKLFRSQMMMIHGFTSLVTSRNSAVASQTDLLTITIIIIINEIFERECEKFTHNIYSTMQKPNKEVRKAFVFHCAMCDSEVQWTKLIQFKSGWSIKG</sequence>